<dbReference type="OrthoDB" id="749487at2759"/>
<evidence type="ECO:0000313" key="4">
    <source>
        <dbReference type="Proteomes" id="UP001151532"/>
    </source>
</evidence>
<sequence>MELKAINKVRFCSKIFFEVEISAGAMRLLAVLVMTLCLVIFGCIGSDAVPKAAFLSPVNGSNKKKSSPNLSSSSSSLEAVSTVFSNSGKNKNKSITLDEMRVVPTGSNPLHNR</sequence>
<feature type="region of interest" description="Disordered" evidence="1">
    <location>
        <begin position="84"/>
        <end position="113"/>
    </location>
</feature>
<name>A0A9Q0ZEZ7_SALPP</name>
<feature type="transmembrane region" description="Helical" evidence="2">
    <location>
        <begin position="21"/>
        <end position="41"/>
    </location>
</feature>
<comment type="caution">
    <text evidence="3">The sequence shown here is derived from an EMBL/GenBank/DDBJ whole genome shotgun (WGS) entry which is preliminary data.</text>
</comment>
<feature type="region of interest" description="Disordered" evidence="1">
    <location>
        <begin position="57"/>
        <end position="76"/>
    </location>
</feature>
<evidence type="ECO:0000256" key="1">
    <source>
        <dbReference type="SAM" id="MobiDB-lite"/>
    </source>
</evidence>
<evidence type="ECO:0000256" key="2">
    <source>
        <dbReference type="SAM" id="Phobius"/>
    </source>
</evidence>
<accession>A0A9Q0ZEZ7</accession>
<dbReference type="AlphaFoldDB" id="A0A9Q0ZEZ7"/>
<keyword evidence="4" id="KW-1185">Reference proteome</keyword>
<keyword evidence="2" id="KW-0812">Transmembrane</keyword>
<reference evidence="3" key="1">
    <citation type="submission" date="2022-11" db="EMBL/GenBank/DDBJ databases">
        <authorList>
            <person name="Hyden B.L."/>
            <person name="Feng K."/>
            <person name="Yates T."/>
            <person name="Jawdy S."/>
            <person name="Smart L.B."/>
            <person name="Muchero W."/>
        </authorList>
    </citation>
    <scope>NUCLEOTIDE SEQUENCE</scope>
    <source>
        <tissue evidence="3">Shoot tip</tissue>
    </source>
</reference>
<gene>
    <name evidence="3" type="ORF">OIU79_003140</name>
</gene>
<organism evidence="3 4">
    <name type="scientific">Salix purpurea</name>
    <name type="common">Purple osier willow</name>
    <dbReference type="NCBI Taxonomy" id="77065"/>
    <lineage>
        <taxon>Eukaryota</taxon>
        <taxon>Viridiplantae</taxon>
        <taxon>Streptophyta</taxon>
        <taxon>Embryophyta</taxon>
        <taxon>Tracheophyta</taxon>
        <taxon>Spermatophyta</taxon>
        <taxon>Magnoliopsida</taxon>
        <taxon>eudicotyledons</taxon>
        <taxon>Gunneridae</taxon>
        <taxon>Pentapetalae</taxon>
        <taxon>rosids</taxon>
        <taxon>fabids</taxon>
        <taxon>Malpighiales</taxon>
        <taxon>Salicaceae</taxon>
        <taxon>Saliceae</taxon>
        <taxon>Salix</taxon>
    </lineage>
</organism>
<keyword evidence="2" id="KW-1133">Transmembrane helix</keyword>
<dbReference type="Proteomes" id="UP001151532">
    <property type="component" value="Chromosome 18"/>
</dbReference>
<reference evidence="3" key="2">
    <citation type="journal article" date="2023" name="Int. J. Mol. Sci.">
        <title>De Novo Assembly and Annotation of 11 Diverse Shrub Willow (Salix) Genomes Reveals Novel Gene Organization in Sex-Linked Regions.</title>
        <authorList>
            <person name="Hyden B."/>
            <person name="Feng K."/>
            <person name="Yates T.B."/>
            <person name="Jawdy S."/>
            <person name="Cereghino C."/>
            <person name="Smart L.B."/>
            <person name="Muchero W."/>
        </authorList>
    </citation>
    <scope>NUCLEOTIDE SEQUENCE</scope>
    <source>
        <tissue evidence="3">Shoot tip</tissue>
    </source>
</reference>
<feature type="compositionally biased region" description="Polar residues" evidence="1">
    <location>
        <begin position="84"/>
        <end position="95"/>
    </location>
</feature>
<dbReference type="EMBL" id="JAPFFK010000012">
    <property type="protein sequence ID" value="KAJ6731952.1"/>
    <property type="molecule type" value="Genomic_DNA"/>
</dbReference>
<keyword evidence="2" id="KW-0472">Membrane</keyword>
<evidence type="ECO:0000313" key="3">
    <source>
        <dbReference type="EMBL" id="KAJ6731952.1"/>
    </source>
</evidence>
<protein>
    <submittedName>
        <fullName evidence="3">CLAVATA3/ESR (CLE)-RELATED PROTEIN 22</fullName>
    </submittedName>
</protein>
<proteinExistence type="predicted"/>